<reference evidence="9" key="2">
    <citation type="journal article" date="2023" name="IMA Fungus">
        <title>Comparative genomic study of the Penicillium genus elucidates a diverse pangenome and 15 lateral gene transfer events.</title>
        <authorList>
            <person name="Petersen C."/>
            <person name="Sorensen T."/>
            <person name="Nielsen M.R."/>
            <person name="Sondergaard T.E."/>
            <person name="Sorensen J.L."/>
            <person name="Fitzpatrick D.A."/>
            <person name="Frisvad J.C."/>
            <person name="Nielsen K.L."/>
        </authorList>
    </citation>
    <scope>NUCLEOTIDE SEQUENCE</scope>
    <source>
        <strain evidence="9">IBT 21917</strain>
    </source>
</reference>
<dbReference type="InterPro" id="IPR049326">
    <property type="entry name" value="Rhodopsin_dom_fungi"/>
</dbReference>
<proteinExistence type="inferred from homology"/>
<feature type="transmembrane region" description="Helical" evidence="7">
    <location>
        <begin position="253"/>
        <end position="273"/>
    </location>
</feature>
<feature type="transmembrane region" description="Helical" evidence="7">
    <location>
        <begin position="59"/>
        <end position="79"/>
    </location>
</feature>
<evidence type="ECO:0000313" key="10">
    <source>
        <dbReference type="Proteomes" id="UP001146351"/>
    </source>
</evidence>
<name>A0A9W9LV70_9EURO</name>
<keyword evidence="4 7" id="KW-0472">Membrane</keyword>
<feature type="region of interest" description="Disordered" evidence="6">
    <location>
        <begin position="303"/>
        <end position="327"/>
    </location>
</feature>
<comment type="similarity">
    <text evidence="5">Belongs to the SAT4 family.</text>
</comment>
<keyword evidence="10" id="KW-1185">Reference proteome</keyword>
<protein>
    <recommendedName>
        <fullName evidence="8">Rhodopsin domain-containing protein</fullName>
    </recommendedName>
</protein>
<dbReference type="Proteomes" id="UP001146351">
    <property type="component" value="Unassembled WGS sequence"/>
</dbReference>
<comment type="subcellular location">
    <subcellularLocation>
        <location evidence="1">Membrane</location>
        <topology evidence="1">Multi-pass membrane protein</topology>
    </subcellularLocation>
</comment>
<feature type="compositionally biased region" description="Polar residues" evidence="6">
    <location>
        <begin position="313"/>
        <end position="327"/>
    </location>
</feature>
<dbReference type="EMBL" id="JAPQKO010000002">
    <property type="protein sequence ID" value="KAJ5178690.1"/>
    <property type="molecule type" value="Genomic_DNA"/>
</dbReference>
<evidence type="ECO:0000256" key="4">
    <source>
        <dbReference type="ARBA" id="ARBA00023136"/>
    </source>
</evidence>
<evidence type="ECO:0000256" key="7">
    <source>
        <dbReference type="SAM" id="Phobius"/>
    </source>
</evidence>
<gene>
    <name evidence="9" type="ORF">N7492_001900</name>
</gene>
<evidence type="ECO:0000313" key="9">
    <source>
        <dbReference type="EMBL" id="KAJ5178690.1"/>
    </source>
</evidence>
<dbReference type="GO" id="GO:0016020">
    <property type="term" value="C:membrane"/>
    <property type="evidence" value="ECO:0007669"/>
    <property type="project" value="UniProtKB-SubCell"/>
</dbReference>
<feature type="transmembrane region" description="Helical" evidence="7">
    <location>
        <begin position="99"/>
        <end position="123"/>
    </location>
</feature>
<evidence type="ECO:0000259" key="8">
    <source>
        <dbReference type="Pfam" id="PF20684"/>
    </source>
</evidence>
<dbReference type="PANTHER" id="PTHR33048:SF163">
    <property type="entry name" value="INTEGRAL MEMBRANE PROTEIN (AFU_ORTHOLOGUE AFUA_8G05510)"/>
    <property type="match status" value="1"/>
</dbReference>
<organism evidence="9 10">
    <name type="scientific">Penicillium capsulatum</name>
    <dbReference type="NCBI Taxonomy" id="69766"/>
    <lineage>
        <taxon>Eukaryota</taxon>
        <taxon>Fungi</taxon>
        <taxon>Dikarya</taxon>
        <taxon>Ascomycota</taxon>
        <taxon>Pezizomycotina</taxon>
        <taxon>Eurotiomycetes</taxon>
        <taxon>Eurotiomycetidae</taxon>
        <taxon>Eurotiales</taxon>
        <taxon>Aspergillaceae</taxon>
        <taxon>Penicillium</taxon>
    </lineage>
</organism>
<evidence type="ECO:0000256" key="6">
    <source>
        <dbReference type="SAM" id="MobiDB-lite"/>
    </source>
</evidence>
<feature type="transmembrane region" description="Helical" evidence="7">
    <location>
        <begin position="217"/>
        <end position="241"/>
    </location>
</feature>
<dbReference type="Pfam" id="PF20684">
    <property type="entry name" value="Fung_rhodopsin"/>
    <property type="match status" value="1"/>
</dbReference>
<feature type="transmembrane region" description="Helical" evidence="7">
    <location>
        <begin position="29"/>
        <end position="47"/>
    </location>
</feature>
<feature type="domain" description="Rhodopsin" evidence="8">
    <location>
        <begin position="43"/>
        <end position="283"/>
    </location>
</feature>
<sequence>MDPLIRAIFGEPPAGINLTESRVNDNNRVVITMLCLAAVAVLLRFMSRLFLRNPFKADDWLVVGSLIALSATAALSIAGGKVGNGKHIWVATAENVELIYKYLFAYILIYAGGVTCTRISILCFYHRVFSPMEPWFRWVTVLGWFVTATYPIYMWAGVCADCRPITHFWTRFTGSEGTCLNETKFLVATAAINMGCDFIVCLIPIPRILQLQMNKKLKIAICCVMAVGFFVCIASVVRIYYISVFMTGPDGTWLMGPVFIWSTIEPALALTCACMPHLTPLAKVAHYTVVSTLSKQRSKFSSVDSSMPYASHDSGTNKSTQGTRRSTLFTNQPPTLIYGFGTSKGSEDEIGLTSRVEVGTPNRSSFFGSHDQLADHAHQVHVHSSFEQTTKC</sequence>
<dbReference type="OrthoDB" id="5329176at2759"/>
<accession>A0A9W9LV70</accession>
<evidence type="ECO:0000256" key="5">
    <source>
        <dbReference type="ARBA" id="ARBA00038359"/>
    </source>
</evidence>
<keyword evidence="2 7" id="KW-0812">Transmembrane</keyword>
<comment type="caution">
    <text evidence="9">The sequence shown here is derived from an EMBL/GenBank/DDBJ whole genome shotgun (WGS) entry which is preliminary data.</text>
</comment>
<dbReference type="AlphaFoldDB" id="A0A9W9LV70"/>
<evidence type="ECO:0000256" key="3">
    <source>
        <dbReference type="ARBA" id="ARBA00022989"/>
    </source>
</evidence>
<dbReference type="PANTHER" id="PTHR33048">
    <property type="entry name" value="PTH11-LIKE INTEGRAL MEMBRANE PROTEIN (AFU_ORTHOLOGUE AFUA_5G11245)"/>
    <property type="match status" value="1"/>
</dbReference>
<feature type="transmembrane region" description="Helical" evidence="7">
    <location>
        <begin position="135"/>
        <end position="156"/>
    </location>
</feature>
<keyword evidence="3 7" id="KW-1133">Transmembrane helix</keyword>
<dbReference type="InterPro" id="IPR052337">
    <property type="entry name" value="SAT4-like"/>
</dbReference>
<evidence type="ECO:0000256" key="2">
    <source>
        <dbReference type="ARBA" id="ARBA00022692"/>
    </source>
</evidence>
<reference evidence="9" key="1">
    <citation type="submission" date="2022-11" db="EMBL/GenBank/DDBJ databases">
        <authorList>
            <person name="Petersen C."/>
        </authorList>
    </citation>
    <scope>NUCLEOTIDE SEQUENCE</scope>
    <source>
        <strain evidence="9">IBT 21917</strain>
    </source>
</reference>
<evidence type="ECO:0000256" key="1">
    <source>
        <dbReference type="ARBA" id="ARBA00004141"/>
    </source>
</evidence>